<dbReference type="InterPro" id="IPR003265">
    <property type="entry name" value="HhH-GPD_domain"/>
</dbReference>
<sequence>MPTLARPTDAAPADAIAEAVNRWFAGAARPLPWRAADVSPWAVLVSEFMLQQTQVARVQPRWEEWMRRWPTPADLAAAPPSEAVRMWDRLGYPRRALWLHRAATEIVERHGGDVPRDLDALLALQGIGPYTARAIAAFAFGERHPVVDTNTRRVIARAVDGIAEAGPPATRRDLDAMDALLPDDHAAARVFNAGAMELGATVCTARAPRCDDCPIAPHCAWRAASYPAYDGPRRARQARFAGSDREARGLVMRELRAAHRPVPHGELARVVADPDRLARAVDGLVADGLAARVDGGLALPEA</sequence>
<comment type="catalytic activity">
    <reaction evidence="1">
        <text>Hydrolyzes free adenine bases from 7,8-dihydro-8-oxoguanine:adenine mismatched double-stranded DNA, leaving an apurinic site.</text>
        <dbReference type="EC" id="3.2.2.31"/>
    </reaction>
</comment>
<proteinExistence type="inferred from homology"/>
<dbReference type="Gene3D" id="1.10.340.30">
    <property type="entry name" value="Hypothetical protein, domain 2"/>
    <property type="match status" value="1"/>
</dbReference>
<dbReference type="GO" id="GO:0032357">
    <property type="term" value="F:oxidized purine DNA binding"/>
    <property type="evidence" value="ECO:0007669"/>
    <property type="project" value="TreeGrafter"/>
</dbReference>
<dbReference type="Proteomes" id="UP000476511">
    <property type="component" value="Unassembled WGS sequence"/>
</dbReference>
<keyword evidence="8" id="KW-0227">DNA damage</keyword>
<evidence type="ECO:0000256" key="11">
    <source>
        <dbReference type="ARBA" id="ARBA00023014"/>
    </source>
</evidence>
<dbReference type="GO" id="GO:0046872">
    <property type="term" value="F:metal ion binding"/>
    <property type="evidence" value="ECO:0007669"/>
    <property type="project" value="UniProtKB-KW"/>
</dbReference>
<evidence type="ECO:0000256" key="12">
    <source>
        <dbReference type="ARBA" id="ARBA00023204"/>
    </source>
</evidence>
<evidence type="ECO:0000256" key="6">
    <source>
        <dbReference type="ARBA" id="ARBA00022485"/>
    </source>
</evidence>
<reference evidence="15 16" key="1">
    <citation type="submission" date="2019-11" db="EMBL/GenBank/DDBJ databases">
        <title>Agromyces kandeliae sp. nov., isolated from mangrove soil.</title>
        <authorList>
            <person name="Wang R."/>
        </authorList>
    </citation>
    <scope>NUCLEOTIDE SEQUENCE [LARGE SCALE GENOMIC DNA]</scope>
    <source>
        <strain evidence="15 16">Q22</strain>
    </source>
</reference>
<organism evidence="15 16">
    <name type="scientific">Agromyces kandeliae</name>
    <dbReference type="NCBI Taxonomy" id="2666141"/>
    <lineage>
        <taxon>Bacteria</taxon>
        <taxon>Bacillati</taxon>
        <taxon>Actinomycetota</taxon>
        <taxon>Actinomycetes</taxon>
        <taxon>Micrococcales</taxon>
        <taxon>Microbacteriaceae</taxon>
        <taxon>Agromyces</taxon>
    </lineage>
</organism>
<dbReference type="RefSeq" id="WP_154345064.1">
    <property type="nucleotide sequence ID" value="NZ_WKJD01000006.1"/>
</dbReference>
<gene>
    <name evidence="15" type="ORF">GJR97_03175</name>
</gene>
<dbReference type="InterPro" id="IPR000445">
    <property type="entry name" value="HhH_motif"/>
</dbReference>
<dbReference type="EMBL" id="WKJD01000006">
    <property type="protein sequence ID" value="MRX42722.1"/>
    <property type="molecule type" value="Genomic_DNA"/>
</dbReference>
<dbReference type="Gene3D" id="1.10.1670.10">
    <property type="entry name" value="Helix-hairpin-Helix base-excision DNA repair enzymes (C-terminal)"/>
    <property type="match status" value="1"/>
</dbReference>
<keyword evidence="12" id="KW-0234">DNA repair</keyword>
<comment type="caution">
    <text evidence="15">The sequence shown here is derived from an EMBL/GenBank/DDBJ whole genome shotgun (WGS) entry which is preliminary data.</text>
</comment>
<feature type="domain" description="HhH-GPD" evidence="14">
    <location>
        <begin position="49"/>
        <end position="201"/>
    </location>
</feature>
<dbReference type="GO" id="GO:0006284">
    <property type="term" value="P:base-excision repair"/>
    <property type="evidence" value="ECO:0007669"/>
    <property type="project" value="InterPro"/>
</dbReference>
<dbReference type="PANTHER" id="PTHR42944">
    <property type="entry name" value="ADENINE DNA GLYCOSYLASE"/>
    <property type="match status" value="1"/>
</dbReference>
<dbReference type="GO" id="GO:0006298">
    <property type="term" value="P:mismatch repair"/>
    <property type="evidence" value="ECO:0007669"/>
    <property type="project" value="TreeGrafter"/>
</dbReference>
<evidence type="ECO:0000313" key="16">
    <source>
        <dbReference type="Proteomes" id="UP000476511"/>
    </source>
</evidence>
<dbReference type="PANTHER" id="PTHR42944:SF1">
    <property type="entry name" value="ADENINE DNA GLYCOSYLASE"/>
    <property type="match status" value="1"/>
</dbReference>
<evidence type="ECO:0000256" key="2">
    <source>
        <dbReference type="ARBA" id="ARBA00001966"/>
    </source>
</evidence>
<dbReference type="InterPro" id="IPR003651">
    <property type="entry name" value="Endonuclease3_FeS-loop_motif"/>
</dbReference>
<evidence type="ECO:0000256" key="8">
    <source>
        <dbReference type="ARBA" id="ARBA00022763"/>
    </source>
</evidence>
<keyword evidence="9" id="KW-0378">Hydrolase</keyword>
<evidence type="ECO:0000256" key="3">
    <source>
        <dbReference type="ARBA" id="ARBA00008343"/>
    </source>
</evidence>
<comment type="similarity">
    <text evidence="3">Belongs to the Nth/MutY family.</text>
</comment>
<keyword evidence="16" id="KW-1185">Reference proteome</keyword>
<keyword evidence="11" id="KW-0411">Iron-sulfur</keyword>
<name>A0A6L5QY23_9MICO</name>
<dbReference type="FunFam" id="1.10.340.30:FF:000003">
    <property type="entry name" value="A/G-specific adenine glycosylase"/>
    <property type="match status" value="1"/>
</dbReference>
<evidence type="ECO:0000256" key="13">
    <source>
        <dbReference type="ARBA" id="ARBA00023295"/>
    </source>
</evidence>
<dbReference type="EC" id="3.2.2.31" evidence="4"/>
<dbReference type="Pfam" id="PF00730">
    <property type="entry name" value="HhH-GPD"/>
    <property type="match status" value="1"/>
</dbReference>
<dbReference type="InterPro" id="IPR023170">
    <property type="entry name" value="HhH_base_excis_C"/>
</dbReference>
<comment type="cofactor">
    <cofactor evidence="2">
        <name>[4Fe-4S] cluster</name>
        <dbReference type="ChEBI" id="CHEBI:49883"/>
    </cofactor>
</comment>
<dbReference type="AlphaFoldDB" id="A0A6L5QY23"/>
<dbReference type="GO" id="GO:0034039">
    <property type="term" value="F:8-oxo-7,8-dihydroguanine DNA N-glycosylase activity"/>
    <property type="evidence" value="ECO:0007669"/>
    <property type="project" value="TreeGrafter"/>
</dbReference>
<evidence type="ECO:0000256" key="10">
    <source>
        <dbReference type="ARBA" id="ARBA00023004"/>
    </source>
</evidence>
<dbReference type="SUPFAM" id="SSF48150">
    <property type="entry name" value="DNA-glycosylase"/>
    <property type="match status" value="1"/>
</dbReference>
<dbReference type="GO" id="GO:0000701">
    <property type="term" value="F:purine-specific mismatch base pair DNA N-glycosylase activity"/>
    <property type="evidence" value="ECO:0007669"/>
    <property type="project" value="UniProtKB-EC"/>
</dbReference>
<evidence type="ECO:0000259" key="14">
    <source>
        <dbReference type="SMART" id="SM00478"/>
    </source>
</evidence>
<dbReference type="GO" id="GO:0051539">
    <property type="term" value="F:4 iron, 4 sulfur cluster binding"/>
    <property type="evidence" value="ECO:0007669"/>
    <property type="project" value="UniProtKB-KW"/>
</dbReference>
<evidence type="ECO:0000313" key="15">
    <source>
        <dbReference type="EMBL" id="MRX42722.1"/>
    </source>
</evidence>
<dbReference type="InterPro" id="IPR011257">
    <property type="entry name" value="DNA_glycosylase"/>
</dbReference>
<accession>A0A6L5QY23</accession>
<evidence type="ECO:0000256" key="7">
    <source>
        <dbReference type="ARBA" id="ARBA00022723"/>
    </source>
</evidence>
<dbReference type="Pfam" id="PF00633">
    <property type="entry name" value="HHH"/>
    <property type="match status" value="1"/>
</dbReference>
<keyword evidence="7" id="KW-0479">Metal-binding</keyword>
<dbReference type="SMART" id="SM00525">
    <property type="entry name" value="FES"/>
    <property type="match status" value="1"/>
</dbReference>
<dbReference type="SMART" id="SM00478">
    <property type="entry name" value="ENDO3c"/>
    <property type="match status" value="1"/>
</dbReference>
<dbReference type="CDD" id="cd00056">
    <property type="entry name" value="ENDO3c"/>
    <property type="match status" value="1"/>
</dbReference>
<evidence type="ECO:0000256" key="5">
    <source>
        <dbReference type="ARBA" id="ARBA00022023"/>
    </source>
</evidence>
<evidence type="ECO:0000256" key="1">
    <source>
        <dbReference type="ARBA" id="ARBA00000843"/>
    </source>
</evidence>
<evidence type="ECO:0000256" key="4">
    <source>
        <dbReference type="ARBA" id="ARBA00012045"/>
    </source>
</evidence>
<keyword evidence="13" id="KW-0326">Glycosidase</keyword>
<keyword evidence="10" id="KW-0408">Iron</keyword>
<dbReference type="InterPro" id="IPR044298">
    <property type="entry name" value="MIG/MutY"/>
</dbReference>
<evidence type="ECO:0000256" key="9">
    <source>
        <dbReference type="ARBA" id="ARBA00022801"/>
    </source>
</evidence>
<protein>
    <recommendedName>
        <fullName evidence="5">Adenine DNA glycosylase</fullName>
        <ecNumber evidence="4">3.2.2.31</ecNumber>
    </recommendedName>
</protein>
<dbReference type="GO" id="GO:0035485">
    <property type="term" value="F:adenine/guanine mispair binding"/>
    <property type="evidence" value="ECO:0007669"/>
    <property type="project" value="TreeGrafter"/>
</dbReference>
<keyword evidence="6" id="KW-0004">4Fe-4S</keyword>